<evidence type="ECO:0000256" key="10">
    <source>
        <dbReference type="ARBA" id="ARBA00023180"/>
    </source>
</evidence>
<evidence type="ECO:0000256" key="6">
    <source>
        <dbReference type="ARBA" id="ARBA00022840"/>
    </source>
</evidence>
<dbReference type="EMBL" id="RWIC01000022">
    <property type="protein sequence ID" value="TKC52790.1"/>
    <property type="molecule type" value="Genomic_DNA"/>
</dbReference>
<dbReference type="InterPro" id="IPR007110">
    <property type="entry name" value="Ig-like_dom"/>
</dbReference>
<evidence type="ECO:0000256" key="3">
    <source>
        <dbReference type="ARBA" id="ARBA00022553"/>
    </source>
</evidence>
<sequence length="712" mass="80315">MPALARLGGRLPLLVIGKDFVGGVIDVSCCLTEKSQASESREDLDCALRPESTEAVYEAATVEVDVTASITLQVLVTTPGNISCLWVFKHSSLNCQPHFDLQNRGVVSMVILKMTETQAGEYLLFIQSEATNYTVLFTVSIRSKCCLLLDTLLYTLRRPYFRKMENQDALVCISESIPEPTVEWVFCNSQSDSCKGESPAVITKEASVLHELFGTDIRCCARNELGRECTKLFTIDLNQTPQTTPPQLFLKVGEPLWIRCKAVHVNHGFGLSWELENKALEEGSYFEMSTYSTNRTMIRILFAFVSSVGRNDTGYYTCSSSEHPSKSALVTILEKGFINASKSSEDYEIDQYEEFCFSVRFKAYPQIRCTWTFSRKAFPCEQSGLDDGYSISKFCNHKHQPGQYIFHAENDDAQFTKMFTLNIRRKPQVLAEASASQASCSSDGYPLPSWTWKKCSDKSPNCTEEITEGIWNKKANRKVFGQWISSSTLNMSEAVKGFLVKCCAYNSLGTSCETILLNSPGRQQLLFMPGSREVQIHPDSDPVSGFNGNSFQSEDEIEYENQKRLEEEEDLNVLTFEDLLCFAYQVAKGMEFLEFKSALLFFSGVNPYPGIPADANFYKLIQSGFKMDQPFYATEEIYFIMQSCWAFDSRKRPSFPNLTSFLGCQLADVEEAMYQNMDGHVSERPSVYQNRRPYSRAVDSGLPSPRAHIDDS</sequence>
<dbReference type="SUPFAM" id="SSF48726">
    <property type="entry name" value="Immunoglobulin"/>
    <property type="match status" value="1"/>
</dbReference>
<proteinExistence type="predicted"/>
<dbReference type="GO" id="GO:0030183">
    <property type="term" value="P:B cell differentiation"/>
    <property type="evidence" value="ECO:0007669"/>
    <property type="project" value="TreeGrafter"/>
</dbReference>
<evidence type="ECO:0000256" key="1">
    <source>
        <dbReference type="ARBA" id="ARBA00004479"/>
    </source>
</evidence>
<dbReference type="InterPro" id="IPR020635">
    <property type="entry name" value="Tyr_kinase_cat_dom"/>
</dbReference>
<feature type="domain" description="Ig-like" evidence="13">
    <location>
        <begin position="241"/>
        <end position="331"/>
    </location>
</feature>
<comment type="caution">
    <text evidence="14">The sequence shown here is derived from an EMBL/GenBank/DDBJ whole genome shotgun (WGS) entry which is preliminary data.</text>
</comment>
<dbReference type="Gene3D" id="1.10.510.10">
    <property type="entry name" value="Transferase(Phosphotransferase) domain 1"/>
    <property type="match status" value="1"/>
</dbReference>
<keyword evidence="11" id="KW-0393">Immunoglobulin domain</keyword>
<keyword evidence="6" id="KW-0067">ATP-binding</keyword>
<evidence type="ECO:0000256" key="9">
    <source>
        <dbReference type="ARBA" id="ARBA00023170"/>
    </source>
</evidence>
<dbReference type="InterPro" id="IPR013151">
    <property type="entry name" value="Immunoglobulin_dom"/>
</dbReference>
<dbReference type="InterPro" id="IPR013783">
    <property type="entry name" value="Ig-like_fold"/>
</dbReference>
<gene>
    <name evidence="14" type="ORF">EI555_011877</name>
</gene>
<dbReference type="InterPro" id="IPR050122">
    <property type="entry name" value="RTK"/>
</dbReference>
<comment type="subcellular location">
    <subcellularLocation>
        <location evidence="1">Membrane</location>
        <topology evidence="1">Single-pass type I membrane protein</topology>
    </subcellularLocation>
</comment>
<keyword evidence="5" id="KW-0547">Nucleotide-binding</keyword>
<dbReference type="PIRSF" id="PIRSF000615">
    <property type="entry name" value="TyrPK_CSF1-R"/>
    <property type="match status" value="1"/>
</dbReference>
<dbReference type="Pfam" id="PF00047">
    <property type="entry name" value="ig"/>
    <property type="match status" value="1"/>
</dbReference>
<organism evidence="14 15">
    <name type="scientific">Monodon monoceros</name>
    <name type="common">Narwhal</name>
    <name type="synonym">Ceratodon monodon</name>
    <dbReference type="NCBI Taxonomy" id="40151"/>
    <lineage>
        <taxon>Eukaryota</taxon>
        <taxon>Metazoa</taxon>
        <taxon>Chordata</taxon>
        <taxon>Craniata</taxon>
        <taxon>Vertebrata</taxon>
        <taxon>Euteleostomi</taxon>
        <taxon>Mammalia</taxon>
        <taxon>Eutheria</taxon>
        <taxon>Laurasiatheria</taxon>
        <taxon>Artiodactyla</taxon>
        <taxon>Whippomorpha</taxon>
        <taxon>Cetacea</taxon>
        <taxon>Odontoceti</taxon>
        <taxon>Monodontidae</taxon>
        <taxon>Monodon</taxon>
    </lineage>
</organism>
<dbReference type="Gene3D" id="2.60.40.10">
    <property type="entry name" value="Immunoglobulins"/>
    <property type="match status" value="2"/>
</dbReference>
<dbReference type="FunFam" id="2.60.40.10:FF:000661">
    <property type="entry name" value="receptor-type tyrosine-protein kinase FLT3"/>
    <property type="match status" value="1"/>
</dbReference>
<dbReference type="PANTHER" id="PTHR24416:SF356">
    <property type="entry name" value="RECEPTOR-TYPE TYROSINE-PROTEIN KINASE FLT3"/>
    <property type="match status" value="1"/>
</dbReference>
<dbReference type="GO" id="GO:0005524">
    <property type="term" value="F:ATP binding"/>
    <property type="evidence" value="ECO:0007669"/>
    <property type="project" value="UniProtKB-KW"/>
</dbReference>
<protein>
    <recommendedName>
        <fullName evidence="2">receptor protein-tyrosine kinase</fullName>
        <ecNumber evidence="2">2.7.10.1</ecNumber>
    </recommendedName>
</protein>
<dbReference type="GO" id="GO:0019838">
    <property type="term" value="F:growth factor binding"/>
    <property type="evidence" value="ECO:0007669"/>
    <property type="project" value="TreeGrafter"/>
</dbReference>
<keyword evidence="4" id="KW-0812">Transmembrane</keyword>
<evidence type="ECO:0000256" key="2">
    <source>
        <dbReference type="ARBA" id="ARBA00011902"/>
    </source>
</evidence>
<dbReference type="EC" id="2.7.10.1" evidence="2"/>
<dbReference type="FunFam" id="2.60.40.10:FF:001159">
    <property type="entry name" value="Fms related tyrosine kinase 3"/>
    <property type="match status" value="1"/>
</dbReference>
<evidence type="ECO:0000256" key="7">
    <source>
        <dbReference type="ARBA" id="ARBA00022989"/>
    </source>
</evidence>
<evidence type="ECO:0000256" key="8">
    <source>
        <dbReference type="ARBA" id="ARBA00023136"/>
    </source>
</evidence>
<evidence type="ECO:0000256" key="4">
    <source>
        <dbReference type="ARBA" id="ARBA00022692"/>
    </source>
</evidence>
<reference evidence="15" key="1">
    <citation type="journal article" date="2019" name="IScience">
        <title>Narwhal Genome Reveals Long-Term Low Genetic Diversity despite Current Large Abundance Size.</title>
        <authorList>
            <person name="Westbury M.V."/>
            <person name="Petersen B."/>
            <person name="Garde E."/>
            <person name="Heide-Jorgensen M.P."/>
            <person name="Lorenzen E.D."/>
        </authorList>
    </citation>
    <scope>NUCLEOTIDE SEQUENCE [LARGE SCALE GENOMIC DNA]</scope>
</reference>
<evidence type="ECO:0000256" key="12">
    <source>
        <dbReference type="ARBA" id="ARBA00051243"/>
    </source>
</evidence>
<evidence type="ECO:0000256" key="11">
    <source>
        <dbReference type="ARBA" id="ARBA00023319"/>
    </source>
</evidence>
<evidence type="ECO:0000313" key="15">
    <source>
        <dbReference type="Proteomes" id="UP000308365"/>
    </source>
</evidence>
<dbReference type="InterPro" id="IPR011009">
    <property type="entry name" value="Kinase-like_dom_sf"/>
</dbReference>
<dbReference type="GO" id="GO:0007169">
    <property type="term" value="P:cell surface receptor protein tyrosine kinase signaling pathway"/>
    <property type="evidence" value="ECO:0007669"/>
    <property type="project" value="TreeGrafter"/>
</dbReference>
<dbReference type="Proteomes" id="UP000308365">
    <property type="component" value="Unassembled WGS sequence"/>
</dbReference>
<dbReference type="GO" id="GO:0005886">
    <property type="term" value="C:plasma membrane"/>
    <property type="evidence" value="ECO:0007669"/>
    <property type="project" value="TreeGrafter"/>
</dbReference>
<keyword evidence="10" id="KW-0325">Glycoprotein</keyword>
<dbReference type="GO" id="GO:0043235">
    <property type="term" value="C:receptor complex"/>
    <property type="evidence" value="ECO:0007669"/>
    <property type="project" value="TreeGrafter"/>
</dbReference>
<dbReference type="GO" id="GO:0019221">
    <property type="term" value="P:cytokine-mediated signaling pathway"/>
    <property type="evidence" value="ECO:0007669"/>
    <property type="project" value="TreeGrafter"/>
</dbReference>
<dbReference type="SMART" id="SM00409">
    <property type="entry name" value="IG"/>
    <property type="match status" value="2"/>
</dbReference>
<dbReference type="PROSITE" id="PS50835">
    <property type="entry name" value="IG_LIKE"/>
    <property type="match status" value="1"/>
</dbReference>
<dbReference type="SMART" id="SM00219">
    <property type="entry name" value="TyrKc"/>
    <property type="match status" value="1"/>
</dbReference>
<dbReference type="InterPro" id="IPR003599">
    <property type="entry name" value="Ig_sub"/>
</dbReference>
<evidence type="ECO:0000256" key="5">
    <source>
        <dbReference type="ARBA" id="ARBA00022741"/>
    </source>
</evidence>
<keyword evidence="8" id="KW-0472">Membrane</keyword>
<dbReference type="GO" id="GO:0004714">
    <property type="term" value="F:transmembrane receptor protein tyrosine kinase activity"/>
    <property type="evidence" value="ECO:0007669"/>
    <property type="project" value="UniProtKB-EC"/>
</dbReference>
<name>A0A4V5PAZ8_MONMO</name>
<dbReference type="Pfam" id="PF07714">
    <property type="entry name" value="PK_Tyr_Ser-Thr"/>
    <property type="match status" value="1"/>
</dbReference>
<dbReference type="InterPro" id="IPR001245">
    <property type="entry name" value="Ser-Thr/Tyr_kinase_cat_dom"/>
</dbReference>
<evidence type="ECO:0000259" key="13">
    <source>
        <dbReference type="PROSITE" id="PS50835"/>
    </source>
</evidence>
<keyword evidence="3" id="KW-0597">Phosphoprotein</keyword>
<evidence type="ECO:0000313" key="14">
    <source>
        <dbReference type="EMBL" id="TKC52790.1"/>
    </source>
</evidence>
<comment type="catalytic activity">
    <reaction evidence="12">
        <text>L-tyrosyl-[protein] + ATP = O-phospho-L-tyrosyl-[protein] + ADP + H(+)</text>
        <dbReference type="Rhea" id="RHEA:10596"/>
        <dbReference type="Rhea" id="RHEA-COMP:10136"/>
        <dbReference type="Rhea" id="RHEA-COMP:20101"/>
        <dbReference type="ChEBI" id="CHEBI:15378"/>
        <dbReference type="ChEBI" id="CHEBI:30616"/>
        <dbReference type="ChEBI" id="CHEBI:46858"/>
        <dbReference type="ChEBI" id="CHEBI:61978"/>
        <dbReference type="ChEBI" id="CHEBI:456216"/>
        <dbReference type="EC" id="2.7.10.1"/>
    </reaction>
</comment>
<dbReference type="PANTHER" id="PTHR24416">
    <property type="entry name" value="TYROSINE-PROTEIN KINASE RECEPTOR"/>
    <property type="match status" value="1"/>
</dbReference>
<keyword evidence="9" id="KW-0675">Receptor</keyword>
<keyword evidence="7" id="KW-1133">Transmembrane helix</keyword>
<dbReference type="SUPFAM" id="SSF56112">
    <property type="entry name" value="Protein kinase-like (PK-like)"/>
    <property type="match status" value="1"/>
</dbReference>
<dbReference type="AlphaFoldDB" id="A0A4V5PAZ8"/>
<accession>A0A4V5PAZ8</accession>
<dbReference type="InterPro" id="IPR036179">
    <property type="entry name" value="Ig-like_dom_sf"/>
</dbReference>